<accession>A0A5E4T3E1</accession>
<keyword evidence="3" id="KW-1185">Reference proteome</keyword>
<organism evidence="2 3">
    <name type="scientific">Pandoraea iniqua</name>
    <dbReference type="NCBI Taxonomy" id="2508288"/>
    <lineage>
        <taxon>Bacteria</taxon>
        <taxon>Pseudomonadati</taxon>
        <taxon>Pseudomonadota</taxon>
        <taxon>Betaproteobacteria</taxon>
        <taxon>Burkholderiales</taxon>
        <taxon>Burkholderiaceae</taxon>
        <taxon>Pandoraea</taxon>
    </lineage>
</organism>
<reference evidence="2 3" key="1">
    <citation type="submission" date="2019-08" db="EMBL/GenBank/DDBJ databases">
        <authorList>
            <person name="Peeters C."/>
        </authorList>
    </citation>
    <scope>NUCLEOTIDE SEQUENCE [LARGE SCALE GENOMIC DNA]</scope>
    <source>
        <strain evidence="2 3">LMG 31115</strain>
    </source>
</reference>
<proteinExistence type="predicted"/>
<protein>
    <submittedName>
        <fullName evidence="2">Uncharacterized protein</fullName>
    </submittedName>
</protein>
<dbReference type="EMBL" id="CABPSI010000001">
    <property type="protein sequence ID" value="VVD82325.1"/>
    <property type="molecule type" value="Genomic_DNA"/>
</dbReference>
<dbReference type="Proteomes" id="UP000333828">
    <property type="component" value="Unassembled WGS sequence"/>
</dbReference>
<evidence type="ECO:0000313" key="3">
    <source>
        <dbReference type="Proteomes" id="UP000333828"/>
    </source>
</evidence>
<dbReference type="AlphaFoldDB" id="A0A5E4T3E1"/>
<name>A0A5E4T3E1_9BURK</name>
<feature type="compositionally biased region" description="Basic and acidic residues" evidence="1">
    <location>
        <begin position="33"/>
        <end position="44"/>
    </location>
</feature>
<sequence length="44" mass="4707">MMKIFCGYVGGAFVLTYDPKLSTPRRSPAKALSDMDGKGVRGIA</sequence>
<evidence type="ECO:0000256" key="1">
    <source>
        <dbReference type="SAM" id="MobiDB-lite"/>
    </source>
</evidence>
<feature type="region of interest" description="Disordered" evidence="1">
    <location>
        <begin position="22"/>
        <end position="44"/>
    </location>
</feature>
<evidence type="ECO:0000313" key="2">
    <source>
        <dbReference type="EMBL" id="VVD82325.1"/>
    </source>
</evidence>
<gene>
    <name evidence="2" type="ORF">PIN31115_01179</name>
</gene>